<dbReference type="Pfam" id="PF13021">
    <property type="entry name" value="DUF3885"/>
    <property type="match status" value="1"/>
</dbReference>
<dbReference type="RefSeq" id="WP_246240396.1">
    <property type="nucleotide sequence ID" value="NZ_BLIR01000001.1"/>
</dbReference>
<dbReference type="InterPro" id="IPR024976">
    <property type="entry name" value="DUF3885"/>
</dbReference>
<dbReference type="Proteomes" id="UP000431826">
    <property type="component" value="Unassembled WGS sequence"/>
</dbReference>
<dbReference type="AlphaFoldDB" id="A0A640UND9"/>
<dbReference type="EMBL" id="BLIR01000001">
    <property type="protein sequence ID" value="GFE37598.1"/>
    <property type="molecule type" value="Genomic_DNA"/>
</dbReference>
<evidence type="ECO:0000259" key="1">
    <source>
        <dbReference type="Pfam" id="PF13021"/>
    </source>
</evidence>
<dbReference type="GeneID" id="96283401"/>
<accession>A0A640UND9</accession>
<gene>
    <name evidence="2" type="ORF">Stube_22710</name>
</gene>
<proteinExistence type="predicted"/>
<sequence>MSLALDREHLSALWQRQWPMGPPVAHELRAAYSDRWVRFHHLPDSKRYPDTEDEYAVVLDRNNTVLDELFAGTDVYVLTMAWSSEPTGPELPTQRREVHPDGSLWMTIANEADPDPEFHTYTHLYADRRPWQRGSIDGILWEVAHDVLSGVIITDTGLQRIHHPYDGGADVILTTPEERNRVRNRHTDWLAQHPNDL</sequence>
<name>A0A640UND9_9ACTN</name>
<evidence type="ECO:0000313" key="3">
    <source>
        <dbReference type="Proteomes" id="UP000431826"/>
    </source>
</evidence>
<evidence type="ECO:0000313" key="2">
    <source>
        <dbReference type="EMBL" id="GFE37598.1"/>
    </source>
</evidence>
<protein>
    <recommendedName>
        <fullName evidence="1">DUF3885 domain-containing protein</fullName>
    </recommendedName>
</protein>
<organism evidence="2 3">
    <name type="scientific">Streptomyces tubercidicus</name>
    <dbReference type="NCBI Taxonomy" id="47759"/>
    <lineage>
        <taxon>Bacteria</taxon>
        <taxon>Bacillati</taxon>
        <taxon>Actinomycetota</taxon>
        <taxon>Actinomycetes</taxon>
        <taxon>Kitasatosporales</taxon>
        <taxon>Streptomycetaceae</taxon>
        <taxon>Streptomyces</taxon>
    </lineage>
</organism>
<keyword evidence="3" id="KW-1185">Reference proteome</keyword>
<reference evidence="2 3" key="1">
    <citation type="submission" date="2019-12" db="EMBL/GenBank/DDBJ databases">
        <title>Whole genome shotgun sequence of Streptomyces tubercidicus NBRC 13090.</title>
        <authorList>
            <person name="Ichikawa N."/>
            <person name="Kimura A."/>
            <person name="Kitahashi Y."/>
            <person name="Komaki H."/>
            <person name="Tamura T."/>
        </authorList>
    </citation>
    <scope>NUCLEOTIDE SEQUENCE [LARGE SCALE GENOMIC DNA]</scope>
    <source>
        <strain evidence="2 3">NBRC 13090</strain>
    </source>
</reference>
<comment type="caution">
    <text evidence="2">The sequence shown here is derived from an EMBL/GenBank/DDBJ whole genome shotgun (WGS) entry which is preliminary data.</text>
</comment>
<feature type="domain" description="DUF3885" evidence="1">
    <location>
        <begin position="25"/>
        <end position="193"/>
    </location>
</feature>